<keyword evidence="3" id="KW-1185">Reference proteome</keyword>
<organism evidence="2 3">
    <name type="scientific">Cirrhinus molitorella</name>
    <name type="common">mud carp</name>
    <dbReference type="NCBI Taxonomy" id="172907"/>
    <lineage>
        <taxon>Eukaryota</taxon>
        <taxon>Metazoa</taxon>
        <taxon>Chordata</taxon>
        <taxon>Craniata</taxon>
        <taxon>Vertebrata</taxon>
        <taxon>Euteleostomi</taxon>
        <taxon>Actinopterygii</taxon>
        <taxon>Neopterygii</taxon>
        <taxon>Teleostei</taxon>
        <taxon>Ostariophysi</taxon>
        <taxon>Cypriniformes</taxon>
        <taxon>Cyprinidae</taxon>
        <taxon>Labeoninae</taxon>
        <taxon>Labeonini</taxon>
        <taxon>Cirrhinus</taxon>
    </lineage>
</organism>
<accession>A0AA88NTY6</accession>
<dbReference type="Proteomes" id="UP001187343">
    <property type="component" value="Unassembled WGS sequence"/>
</dbReference>
<dbReference type="EMBL" id="JAUYZG010000025">
    <property type="protein sequence ID" value="KAK2866927.1"/>
    <property type="molecule type" value="Genomic_DNA"/>
</dbReference>
<protein>
    <submittedName>
        <fullName evidence="2">Uncharacterized protein</fullName>
    </submittedName>
</protein>
<evidence type="ECO:0000313" key="3">
    <source>
        <dbReference type="Proteomes" id="UP001187343"/>
    </source>
</evidence>
<evidence type="ECO:0000256" key="1">
    <source>
        <dbReference type="SAM" id="MobiDB-lite"/>
    </source>
</evidence>
<name>A0AA88NTY6_9TELE</name>
<gene>
    <name evidence="2" type="ORF">Q8A67_025044</name>
</gene>
<sequence>MLTANGSRLYFQRVAPAATPGAQCGFSAGGTQNRRRLTSEHVEVSRQKEYKNQKESRWTSEMFTTWLLYPLL</sequence>
<proteinExistence type="predicted"/>
<comment type="caution">
    <text evidence="2">The sequence shown here is derived from an EMBL/GenBank/DDBJ whole genome shotgun (WGS) entry which is preliminary data.</text>
</comment>
<feature type="region of interest" description="Disordered" evidence="1">
    <location>
        <begin position="22"/>
        <end position="48"/>
    </location>
</feature>
<evidence type="ECO:0000313" key="2">
    <source>
        <dbReference type="EMBL" id="KAK2866927.1"/>
    </source>
</evidence>
<reference evidence="2" key="1">
    <citation type="submission" date="2023-08" db="EMBL/GenBank/DDBJ databases">
        <title>Chromosome-level Genome Assembly of mud carp (Cirrhinus molitorella).</title>
        <authorList>
            <person name="Liu H."/>
        </authorList>
    </citation>
    <scope>NUCLEOTIDE SEQUENCE</scope>
    <source>
        <strain evidence="2">Prfri</strain>
        <tissue evidence="2">Muscle</tissue>
    </source>
</reference>
<feature type="compositionally biased region" description="Basic and acidic residues" evidence="1">
    <location>
        <begin position="37"/>
        <end position="48"/>
    </location>
</feature>
<dbReference type="AlphaFoldDB" id="A0AA88NTY6"/>